<gene>
    <name evidence="4" type="ORF">MNBD_PLANCTO03-2016</name>
</gene>
<protein>
    <recommendedName>
        <fullName evidence="5">LSU ribosomal protein L10p (P0)</fullName>
    </recommendedName>
</protein>
<evidence type="ECO:0000256" key="1">
    <source>
        <dbReference type="ARBA" id="ARBA00008889"/>
    </source>
</evidence>
<dbReference type="InterPro" id="IPR047865">
    <property type="entry name" value="Ribosomal_uL10_bac_type"/>
</dbReference>
<evidence type="ECO:0000256" key="2">
    <source>
        <dbReference type="ARBA" id="ARBA00022980"/>
    </source>
</evidence>
<dbReference type="NCBIfam" id="NF000955">
    <property type="entry name" value="PRK00099.1-1"/>
    <property type="match status" value="1"/>
</dbReference>
<dbReference type="SUPFAM" id="SSF160369">
    <property type="entry name" value="Ribosomal protein L10-like"/>
    <property type="match status" value="1"/>
</dbReference>
<name>A0A3B1DHT3_9ZZZZ</name>
<comment type="similarity">
    <text evidence="1">Belongs to the universal ribosomal protein uL10 family.</text>
</comment>
<proteinExistence type="inferred from homology"/>
<evidence type="ECO:0008006" key="5">
    <source>
        <dbReference type="Google" id="ProtNLM"/>
    </source>
</evidence>
<evidence type="ECO:0000313" key="4">
    <source>
        <dbReference type="EMBL" id="VAX41969.1"/>
    </source>
</evidence>
<dbReference type="GO" id="GO:0005840">
    <property type="term" value="C:ribosome"/>
    <property type="evidence" value="ECO:0007669"/>
    <property type="project" value="UniProtKB-KW"/>
</dbReference>
<accession>A0A3B1DHT3</accession>
<dbReference type="Gene3D" id="6.10.250.290">
    <property type="match status" value="1"/>
</dbReference>
<dbReference type="InterPro" id="IPR001790">
    <property type="entry name" value="Ribosomal_uL10"/>
</dbReference>
<dbReference type="AlphaFoldDB" id="A0A3B1DHT3"/>
<keyword evidence="2" id="KW-0689">Ribosomal protein</keyword>
<dbReference type="GO" id="GO:1990904">
    <property type="term" value="C:ribonucleoprotein complex"/>
    <property type="evidence" value="ECO:0007669"/>
    <property type="project" value="UniProtKB-KW"/>
</dbReference>
<reference evidence="4" key="1">
    <citation type="submission" date="2018-06" db="EMBL/GenBank/DDBJ databases">
        <authorList>
            <person name="Zhirakovskaya E."/>
        </authorList>
    </citation>
    <scope>NUCLEOTIDE SEQUENCE</scope>
</reference>
<dbReference type="PANTHER" id="PTHR11560">
    <property type="entry name" value="39S RIBOSOMAL PROTEIN L10, MITOCHONDRIAL"/>
    <property type="match status" value="1"/>
</dbReference>
<organism evidence="4">
    <name type="scientific">hydrothermal vent metagenome</name>
    <dbReference type="NCBI Taxonomy" id="652676"/>
    <lineage>
        <taxon>unclassified sequences</taxon>
        <taxon>metagenomes</taxon>
        <taxon>ecological metagenomes</taxon>
    </lineage>
</organism>
<dbReference type="Pfam" id="PF00466">
    <property type="entry name" value="Ribosomal_L10"/>
    <property type="match status" value="1"/>
</dbReference>
<dbReference type="CDD" id="cd05797">
    <property type="entry name" value="Ribosomal_L10"/>
    <property type="match status" value="1"/>
</dbReference>
<evidence type="ECO:0000256" key="3">
    <source>
        <dbReference type="ARBA" id="ARBA00023274"/>
    </source>
</evidence>
<dbReference type="InterPro" id="IPR043141">
    <property type="entry name" value="Ribosomal_uL10-like_sf"/>
</dbReference>
<dbReference type="Gene3D" id="3.30.70.1730">
    <property type="match status" value="1"/>
</dbReference>
<sequence>MSKTVKQMIVHDYADRFGGESDIAVISIRGVGANDNNALRSTLRKKDIKVTVIRNALAKQQFAGGVLEALSPVLEGPSALAYGGASVVEIARELVELVKEFPDLELKGAILDGEVFEGEAGVERLSKFPTREEAIAETVQLVLSPAQNLVAGVMGPGRNLASLVKAIEEKLEKGEEITKVG</sequence>
<keyword evidence="3" id="KW-0687">Ribonucleoprotein</keyword>
<dbReference type="EMBL" id="UOGK01000620">
    <property type="protein sequence ID" value="VAX41969.1"/>
    <property type="molecule type" value="Genomic_DNA"/>
</dbReference>